<comment type="pathway">
    <text evidence="2">Protein modification; protein glycosylation.</text>
</comment>
<evidence type="ECO:0000256" key="4">
    <source>
        <dbReference type="ARBA" id="ARBA00022676"/>
    </source>
</evidence>
<evidence type="ECO:0000313" key="16">
    <source>
        <dbReference type="EMBL" id="KAK7487998.1"/>
    </source>
</evidence>
<feature type="region of interest" description="Disordered" evidence="13">
    <location>
        <begin position="132"/>
        <end position="172"/>
    </location>
</feature>
<organism evidence="16 17">
    <name type="scientific">Batillaria attramentaria</name>
    <dbReference type="NCBI Taxonomy" id="370345"/>
    <lineage>
        <taxon>Eukaryota</taxon>
        <taxon>Metazoa</taxon>
        <taxon>Spiralia</taxon>
        <taxon>Lophotrochozoa</taxon>
        <taxon>Mollusca</taxon>
        <taxon>Gastropoda</taxon>
        <taxon>Caenogastropoda</taxon>
        <taxon>Sorbeoconcha</taxon>
        <taxon>Cerithioidea</taxon>
        <taxon>Batillariidae</taxon>
        <taxon>Batillaria</taxon>
    </lineage>
</organism>
<feature type="transmembrane region" description="Helical" evidence="12">
    <location>
        <begin position="7"/>
        <end position="26"/>
    </location>
</feature>
<evidence type="ECO:0000256" key="1">
    <source>
        <dbReference type="ARBA" id="ARBA00004323"/>
    </source>
</evidence>
<dbReference type="GO" id="GO:0008417">
    <property type="term" value="F:fucosyltransferase activity"/>
    <property type="evidence" value="ECO:0007669"/>
    <property type="project" value="UniProtKB-ARBA"/>
</dbReference>
<gene>
    <name evidence="16" type="ORF">BaRGS_00020743</name>
</gene>
<keyword evidence="10 12" id="KW-0472">Membrane</keyword>
<dbReference type="PANTHER" id="PTHR48438">
    <property type="entry name" value="ALPHA-(1,3)-FUCOSYLTRANSFERASE C-RELATED"/>
    <property type="match status" value="1"/>
</dbReference>
<evidence type="ECO:0000256" key="10">
    <source>
        <dbReference type="ARBA" id="ARBA00023136"/>
    </source>
</evidence>
<feature type="compositionally biased region" description="Basic and acidic residues" evidence="13">
    <location>
        <begin position="106"/>
        <end position="119"/>
    </location>
</feature>
<evidence type="ECO:0000256" key="2">
    <source>
        <dbReference type="ARBA" id="ARBA00004922"/>
    </source>
</evidence>
<accession>A0ABD0KLU8</accession>
<keyword evidence="5 12" id="KW-0808">Transferase</keyword>
<reference evidence="16 17" key="1">
    <citation type="journal article" date="2023" name="Sci. Data">
        <title>Genome assembly of the Korean intertidal mud-creeper Batillaria attramentaria.</title>
        <authorList>
            <person name="Patra A.K."/>
            <person name="Ho P.T."/>
            <person name="Jun S."/>
            <person name="Lee S.J."/>
            <person name="Kim Y."/>
            <person name="Won Y.J."/>
        </authorList>
    </citation>
    <scope>NUCLEOTIDE SEQUENCE [LARGE SCALE GENOMIC DNA]</scope>
    <source>
        <strain evidence="16">Wonlab-2016</strain>
    </source>
</reference>
<dbReference type="EMBL" id="JACVVK020000156">
    <property type="protein sequence ID" value="KAK7487998.1"/>
    <property type="molecule type" value="Genomic_DNA"/>
</dbReference>
<feature type="region of interest" description="Disordered" evidence="13">
    <location>
        <begin position="99"/>
        <end position="119"/>
    </location>
</feature>
<dbReference type="Pfam" id="PF00852">
    <property type="entry name" value="Glyco_transf_10"/>
    <property type="match status" value="1"/>
</dbReference>
<dbReference type="GO" id="GO:0032580">
    <property type="term" value="C:Golgi cisterna membrane"/>
    <property type="evidence" value="ECO:0007669"/>
    <property type="project" value="UniProtKB-SubCell"/>
</dbReference>
<dbReference type="AlphaFoldDB" id="A0ABD0KLU8"/>
<dbReference type="InterPro" id="IPR031481">
    <property type="entry name" value="Glyco_tran_10_N"/>
</dbReference>
<dbReference type="GO" id="GO:0000139">
    <property type="term" value="C:Golgi membrane"/>
    <property type="evidence" value="ECO:0007669"/>
    <property type="project" value="UniProtKB-SubCell"/>
</dbReference>
<evidence type="ECO:0000256" key="8">
    <source>
        <dbReference type="ARBA" id="ARBA00022989"/>
    </source>
</evidence>
<keyword evidence="6 12" id="KW-0812">Transmembrane</keyword>
<evidence type="ECO:0000256" key="6">
    <source>
        <dbReference type="ARBA" id="ARBA00022692"/>
    </source>
</evidence>
<protein>
    <recommendedName>
        <fullName evidence="12">Fucosyltransferase</fullName>
        <ecNumber evidence="12">2.4.1.-</ecNumber>
    </recommendedName>
</protein>
<comment type="similarity">
    <text evidence="3 12">Belongs to the glycosyltransferase 10 family.</text>
</comment>
<name>A0ABD0KLU8_9CAEN</name>
<dbReference type="Proteomes" id="UP001519460">
    <property type="component" value="Unassembled WGS sequence"/>
</dbReference>
<sequence>MSSKYRYAFLATAFLVSLYGFSMYYFNLRPYDHLVALLANRTVLFFDHRFNDVTENASQIMDIAQYGVNHTRQGLQPGSTDINHNRKLDDSGGRVFKLKGGSLKQDSTDANHNRKSDDRGRIFKVKAGSLYQDSNFDTRPSGENRQPEGAGHVPDQNVHSNTHPRNSESTAGGVSLSAFSSVYIINQSLSERSEGKASVPVKVIYSYNRPAWLGTDFSGCQFDACTFTDDLGLLPTADAVLVHVCSVGNIVPPATRPANQIWIAFGLESPVHYGGNYRSSAFRGVFNWTMMYRVDSDVFHPYAFLVYRPNPPYKDYASIAARKSKMAAWFVSHCNTPSRRQRYVEELQRHMDVDVYGNCGTMKCPKDREKDCLVLLNTTYTFYLAFENSLCQDYVTEKFFKVFADVNVIPVVRGGTNYTKYFPAGTFVDTADFKTAKDLATYLKQLAADTVRYTAMLRQKDHYISDISHCQRPCHLCKALHENKRVKTYADLPKWVGDGMCRGPADIR</sequence>
<evidence type="ECO:0000256" key="9">
    <source>
        <dbReference type="ARBA" id="ARBA00023034"/>
    </source>
</evidence>
<dbReference type="PANTHER" id="PTHR48438:SF1">
    <property type="entry name" value="ALPHA-(1,3)-FUCOSYLTRANSFERASE C-RELATED"/>
    <property type="match status" value="1"/>
</dbReference>
<evidence type="ECO:0000313" key="17">
    <source>
        <dbReference type="Proteomes" id="UP001519460"/>
    </source>
</evidence>
<feature type="compositionally biased region" description="Polar residues" evidence="13">
    <location>
        <begin position="157"/>
        <end position="172"/>
    </location>
</feature>
<dbReference type="InterPro" id="IPR055270">
    <property type="entry name" value="Glyco_tran_10_C"/>
</dbReference>
<evidence type="ECO:0000259" key="14">
    <source>
        <dbReference type="Pfam" id="PF00852"/>
    </source>
</evidence>
<comment type="caution">
    <text evidence="16">The sequence shown here is derived from an EMBL/GenBank/DDBJ whole genome shotgun (WGS) entry which is preliminary data.</text>
</comment>
<evidence type="ECO:0000256" key="3">
    <source>
        <dbReference type="ARBA" id="ARBA00008919"/>
    </source>
</evidence>
<dbReference type="SUPFAM" id="SSF53756">
    <property type="entry name" value="UDP-Glycosyltransferase/glycogen phosphorylase"/>
    <property type="match status" value="1"/>
</dbReference>
<comment type="subcellular location">
    <subcellularLocation>
        <location evidence="1">Golgi apparatus membrane</location>
        <topology evidence="1">Single-pass type II membrane protein</topology>
    </subcellularLocation>
    <subcellularLocation>
        <location evidence="12">Golgi apparatus</location>
        <location evidence="12">Golgi stack membrane</location>
        <topology evidence="12">Single-pass type II membrane protein</topology>
    </subcellularLocation>
</comment>
<keyword evidence="17" id="KW-1185">Reference proteome</keyword>
<keyword evidence="7" id="KW-0735">Signal-anchor</keyword>
<keyword evidence="8 12" id="KW-1133">Transmembrane helix</keyword>
<evidence type="ECO:0000256" key="5">
    <source>
        <dbReference type="ARBA" id="ARBA00022679"/>
    </source>
</evidence>
<evidence type="ECO:0000256" key="13">
    <source>
        <dbReference type="SAM" id="MobiDB-lite"/>
    </source>
</evidence>
<feature type="domain" description="Fucosyltransferase C-terminal" evidence="14">
    <location>
        <begin position="321"/>
        <end position="495"/>
    </location>
</feature>
<keyword evidence="11" id="KW-0325">Glycoprotein</keyword>
<dbReference type="EC" id="2.4.1.-" evidence="12"/>
<dbReference type="Pfam" id="PF17039">
    <property type="entry name" value="Glyco_tran_10_N"/>
    <property type="match status" value="1"/>
</dbReference>
<evidence type="ECO:0000256" key="7">
    <source>
        <dbReference type="ARBA" id="ARBA00022968"/>
    </source>
</evidence>
<evidence type="ECO:0000259" key="15">
    <source>
        <dbReference type="Pfam" id="PF17039"/>
    </source>
</evidence>
<keyword evidence="9 12" id="KW-0333">Golgi apparatus</keyword>
<keyword evidence="4 12" id="KW-0328">Glycosyltransferase</keyword>
<proteinExistence type="inferred from homology"/>
<dbReference type="InterPro" id="IPR001503">
    <property type="entry name" value="Glyco_trans_10"/>
</dbReference>
<feature type="domain" description="Fucosyltransferase N-terminal" evidence="15">
    <location>
        <begin position="202"/>
        <end position="302"/>
    </location>
</feature>
<dbReference type="Gene3D" id="3.40.50.11660">
    <property type="entry name" value="Glycosyl transferase family 10, C-terminal domain"/>
    <property type="match status" value="1"/>
</dbReference>
<evidence type="ECO:0000256" key="12">
    <source>
        <dbReference type="RuleBase" id="RU003832"/>
    </source>
</evidence>
<evidence type="ECO:0000256" key="11">
    <source>
        <dbReference type="ARBA" id="ARBA00023180"/>
    </source>
</evidence>
<dbReference type="FunFam" id="3.40.50.11660:FF:000004">
    <property type="entry name" value="Glycoprotein 3-alpha-L-fucosyltransferase A"/>
    <property type="match status" value="1"/>
</dbReference>
<dbReference type="InterPro" id="IPR038577">
    <property type="entry name" value="GT10-like_C_sf"/>
</dbReference>